<reference evidence="12 13" key="1">
    <citation type="submission" date="2020-03" db="EMBL/GenBank/DDBJ databases">
        <authorList>
            <person name="Wang L."/>
            <person name="He N."/>
            <person name="Li Y."/>
            <person name="Fang Y."/>
            <person name="Zhang F."/>
        </authorList>
    </citation>
    <scope>NUCLEOTIDE SEQUENCE [LARGE SCALE GENOMIC DNA]</scope>
    <source>
        <strain evidence="12 13">36D10-4-7</strain>
    </source>
</reference>
<comment type="similarity">
    <text evidence="2">Belongs to the ferredoxin--NADP reductase type 1 family.</text>
</comment>
<dbReference type="SUPFAM" id="SSF63380">
    <property type="entry name" value="Riboflavin synthase domain-like"/>
    <property type="match status" value="1"/>
</dbReference>
<keyword evidence="6" id="KW-0274">FAD</keyword>
<keyword evidence="5" id="KW-0547">Nucleotide-binding</keyword>
<dbReference type="InterPro" id="IPR017927">
    <property type="entry name" value="FAD-bd_FR_type"/>
</dbReference>
<evidence type="ECO:0000256" key="6">
    <source>
        <dbReference type="ARBA" id="ARBA00022827"/>
    </source>
</evidence>
<dbReference type="PRINTS" id="PR00410">
    <property type="entry name" value="PHEHYDRXLASE"/>
</dbReference>
<dbReference type="Pfam" id="PF00175">
    <property type="entry name" value="NAD_binding_1"/>
    <property type="match status" value="1"/>
</dbReference>
<comment type="catalytic activity">
    <reaction evidence="9">
        <text>2 reduced [2Fe-2S]-[ferredoxin] + NADP(+) + H(+) = 2 oxidized [2Fe-2S]-[ferredoxin] + NADPH</text>
        <dbReference type="Rhea" id="RHEA:20125"/>
        <dbReference type="Rhea" id="RHEA-COMP:10000"/>
        <dbReference type="Rhea" id="RHEA-COMP:10001"/>
        <dbReference type="ChEBI" id="CHEBI:15378"/>
        <dbReference type="ChEBI" id="CHEBI:33737"/>
        <dbReference type="ChEBI" id="CHEBI:33738"/>
        <dbReference type="ChEBI" id="CHEBI:57783"/>
        <dbReference type="ChEBI" id="CHEBI:58349"/>
        <dbReference type="EC" id="1.18.1.2"/>
    </reaction>
</comment>
<dbReference type="Proteomes" id="UP000732399">
    <property type="component" value="Unassembled WGS sequence"/>
</dbReference>
<dbReference type="PROSITE" id="PS51384">
    <property type="entry name" value="FAD_FR"/>
    <property type="match status" value="1"/>
</dbReference>
<evidence type="ECO:0000256" key="7">
    <source>
        <dbReference type="ARBA" id="ARBA00022857"/>
    </source>
</evidence>
<keyword evidence="13" id="KW-1185">Reference proteome</keyword>
<dbReference type="InterPro" id="IPR001433">
    <property type="entry name" value="OxRdtase_FAD/NAD-bd"/>
</dbReference>
<keyword evidence="8" id="KW-0560">Oxidoreductase</keyword>
<dbReference type="InterPro" id="IPR001709">
    <property type="entry name" value="Flavoprot_Pyr_Nucl_cyt_Rdtase"/>
</dbReference>
<evidence type="ECO:0000259" key="11">
    <source>
        <dbReference type="PROSITE" id="PS51384"/>
    </source>
</evidence>
<dbReference type="Gene3D" id="3.40.50.80">
    <property type="entry name" value="Nucleotide-binding domain of ferredoxin-NADP reductase (FNR) module"/>
    <property type="match status" value="1"/>
</dbReference>
<keyword evidence="4" id="KW-0285">Flavoprotein</keyword>
<feature type="region of interest" description="Disordered" evidence="10">
    <location>
        <begin position="1"/>
        <end position="37"/>
    </location>
</feature>
<evidence type="ECO:0000256" key="1">
    <source>
        <dbReference type="ARBA" id="ARBA00001974"/>
    </source>
</evidence>
<keyword evidence="7" id="KW-0521">NADP</keyword>
<dbReference type="InterPro" id="IPR033892">
    <property type="entry name" value="FNR_bac"/>
</dbReference>
<dbReference type="CDD" id="cd06195">
    <property type="entry name" value="FNR1"/>
    <property type="match status" value="1"/>
</dbReference>
<evidence type="ECO:0000256" key="5">
    <source>
        <dbReference type="ARBA" id="ARBA00022741"/>
    </source>
</evidence>
<evidence type="ECO:0000256" key="8">
    <source>
        <dbReference type="ARBA" id="ARBA00023002"/>
    </source>
</evidence>
<dbReference type="SUPFAM" id="SSF52343">
    <property type="entry name" value="Ferredoxin reductase-like, C-terminal NADP-linked domain"/>
    <property type="match status" value="1"/>
</dbReference>
<evidence type="ECO:0000313" key="13">
    <source>
        <dbReference type="Proteomes" id="UP000732399"/>
    </source>
</evidence>
<dbReference type="Gene3D" id="2.40.30.10">
    <property type="entry name" value="Translation factors"/>
    <property type="match status" value="1"/>
</dbReference>
<evidence type="ECO:0000256" key="10">
    <source>
        <dbReference type="SAM" id="MobiDB-lite"/>
    </source>
</evidence>
<dbReference type="Pfam" id="PF00970">
    <property type="entry name" value="FAD_binding_6"/>
    <property type="match status" value="1"/>
</dbReference>
<evidence type="ECO:0000256" key="9">
    <source>
        <dbReference type="ARBA" id="ARBA00047776"/>
    </source>
</evidence>
<dbReference type="InterPro" id="IPR051930">
    <property type="entry name" value="FNR_type-1"/>
</dbReference>
<dbReference type="EMBL" id="JAAVJH010000004">
    <property type="protein sequence ID" value="NJR78549.1"/>
    <property type="molecule type" value="Genomic_DNA"/>
</dbReference>
<proteinExistence type="inferred from homology"/>
<evidence type="ECO:0000256" key="3">
    <source>
        <dbReference type="ARBA" id="ARBA00013223"/>
    </source>
</evidence>
<dbReference type="InterPro" id="IPR008333">
    <property type="entry name" value="Cbr1-like_FAD-bd_dom"/>
</dbReference>
<dbReference type="PRINTS" id="PR00371">
    <property type="entry name" value="FPNCR"/>
</dbReference>
<evidence type="ECO:0000313" key="12">
    <source>
        <dbReference type="EMBL" id="NJR78549.1"/>
    </source>
</evidence>
<evidence type="ECO:0000256" key="2">
    <source>
        <dbReference type="ARBA" id="ARBA00008312"/>
    </source>
</evidence>
<dbReference type="EC" id="1.18.1.2" evidence="3"/>
<feature type="domain" description="FAD-binding FR-type" evidence="11">
    <location>
        <begin position="55"/>
        <end position="157"/>
    </location>
</feature>
<dbReference type="PANTHER" id="PTHR47878">
    <property type="entry name" value="OXIDOREDUCTASE FAD/NAD(P)-BINDING DOMAIN PROTEIN"/>
    <property type="match status" value="1"/>
</dbReference>
<gene>
    <name evidence="12" type="ORF">HBH26_08125</name>
</gene>
<name>A0ABX1CM93_9SPHN</name>
<dbReference type="InterPro" id="IPR039261">
    <property type="entry name" value="FNR_nucleotide-bd"/>
</dbReference>
<organism evidence="12 13">
    <name type="scientific">Sphingomonas corticis</name>
    <dbReference type="NCBI Taxonomy" id="2722791"/>
    <lineage>
        <taxon>Bacteria</taxon>
        <taxon>Pseudomonadati</taxon>
        <taxon>Pseudomonadota</taxon>
        <taxon>Alphaproteobacteria</taxon>
        <taxon>Sphingomonadales</taxon>
        <taxon>Sphingomonadaceae</taxon>
        <taxon>Sphingomonas</taxon>
    </lineage>
</organism>
<sequence length="313" mass="33827">MLDACRSPARAAGRDARLGGGGGGRCRDASGLRRGRGARPVNKHAILPSLVADHPGFHTATVKWVRHWNDRLFSFAVHRPASFRFRSGEFVMIGLPGAVGGKPVMRAYSIASPAYADELEFLSIKVPGGPLTQRLQAIRVDDQLYLGRKPTGTLVCDALLGGRRLWLLGTGTGLAPFLSLVRDAEVYERFSQVVLVHGVRRVSDLAWREELTAQLAGDPLVGDQALLQFHYLPAVTREPFHTAGRLTDLIADGRLFGPPVAGPRGFDAELDRVMLCGSMAMMRDVVPLLEAAGLDEGSNAAPGRYVIERAFVG</sequence>
<evidence type="ECO:0000256" key="4">
    <source>
        <dbReference type="ARBA" id="ARBA00022630"/>
    </source>
</evidence>
<dbReference type="InterPro" id="IPR017938">
    <property type="entry name" value="Riboflavin_synthase-like_b-brl"/>
</dbReference>
<comment type="caution">
    <text evidence="12">The sequence shown here is derived from an EMBL/GenBank/DDBJ whole genome shotgun (WGS) entry which is preliminary data.</text>
</comment>
<dbReference type="PANTHER" id="PTHR47878:SF1">
    <property type="entry name" value="FLAVODOXIN_FERREDOXIN--NADP REDUCTASE"/>
    <property type="match status" value="1"/>
</dbReference>
<comment type="cofactor">
    <cofactor evidence="1">
        <name>FAD</name>
        <dbReference type="ChEBI" id="CHEBI:57692"/>
    </cofactor>
</comment>
<protein>
    <recommendedName>
        <fullName evidence="3">ferredoxin--NADP(+) reductase</fullName>
        <ecNumber evidence="3">1.18.1.2</ecNumber>
    </recommendedName>
</protein>
<accession>A0ABX1CM93</accession>